<evidence type="ECO:0000313" key="5">
    <source>
        <dbReference type="Proteomes" id="UP001431783"/>
    </source>
</evidence>
<dbReference type="GO" id="GO:0005811">
    <property type="term" value="C:lipid droplet"/>
    <property type="evidence" value="ECO:0007669"/>
    <property type="project" value="TreeGrafter"/>
</dbReference>
<gene>
    <name evidence="4" type="ORF">WA026_011538</name>
</gene>
<dbReference type="InterPro" id="IPR051276">
    <property type="entry name" value="Saccharopine_DH-like_oxidrdct"/>
</dbReference>
<keyword evidence="5" id="KW-1185">Reference proteome</keyword>
<feature type="domain" description="Saccharopine dehydrogenase NADP binding" evidence="3">
    <location>
        <begin position="23"/>
        <end position="157"/>
    </location>
</feature>
<dbReference type="GO" id="GO:0005739">
    <property type="term" value="C:mitochondrion"/>
    <property type="evidence" value="ECO:0007669"/>
    <property type="project" value="TreeGrafter"/>
</dbReference>
<protein>
    <recommendedName>
        <fullName evidence="3">Saccharopine dehydrogenase NADP binding domain-containing protein</fullName>
    </recommendedName>
</protein>
<name>A0AAW1TM38_9CUCU</name>
<keyword evidence="2" id="KW-0472">Membrane</keyword>
<comment type="caution">
    <text evidence="4">The sequence shown here is derived from an EMBL/GenBank/DDBJ whole genome shotgun (WGS) entry which is preliminary data.</text>
</comment>
<dbReference type="Proteomes" id="UP001431783">
    <property type="component" value="Unassembled WGS sequence"/>
</dbReference>
<proteinExistence type="inferred from homology"/>
<keyword evidence="2" id="KW-0812">Transmembrane</keyword>
<dbReference type="SUPFAM" id="SSF51735">
    <property type="entry name" value="NAD(P)-binding Rossmann-fold domains"/>
    <property type="match status" value="1"/>
</dbReference>
<evidence type="ECO:0000256" key="2">
    <source>
        <dbReference type="SAM" id="Phobius"/>
    </source>
</evidence>
<evidence type="ECO:0000313" key="4">
    <source>
        <dbReference type="EMBL" id="KAK9871268.1"/>
    </source>
</evidence>
<dbReference type="PANTHER" id="PTHR12286:SF5">
    <property type="entry name" value="SACCHAROPINE DEHYDROGENASE-LIKE OXIDOREDUCTASE"/>
    <property type="match status" value="1"/>
</dbReference>
<organism evidence="4 5">
    <name type="scientific">Henosepilachna vigintioctopunctata</name>
    <dbReference type="NCBI Taxonomy" id="420089"/>
    <lineage>
        <taxon>Eukaryota</taxon>
        <taxon>Metazoa</taxon>
        <taxon>Ecdysozoa</taxon>
        <taxon>Arthropoda</taxon>
        <taxon>Hexapoda</taxon>
        <taxon>Insecta</taxon>
        <taxon>Pterygota</taxon>
        <taxon>Neoptera</taxon>
        <taxon>Endopterygota</taxon>
        <taxon>Coleoptera</taxon>
        <taxon>Polyphaga</taxon>
        <taxon>Cucujiformia</taxon>
        <taxon>Coccinelloidea</taxon>
        <taxon>Coccinellidae</taxon>
        <taxon>Epilachninae</taxon>
        <taxon>Epilachnini</taxon>
        <taxon>Henosepilachna</taxon>
    </lineage>
</organism>
<evidence type="ECO:0000256" key="1">
    <source>
        <dbReference type="ARBA" id="ARBA00038048"/>
    </source>
</evidence>
<dbReference type="GO" id="GO:0005886">
    <property type="term" value="C:plasma membrane"/>
    <property type="evidence" value="ECO:0007669"/>
    <property type="project" value="TreeGrafter"/>
</dbReference>
<accession>A0AAW1TM38</accession>
<dbReference type="Pfam" id="PF03435">
    <property type="entry name" value="Sacchrp_dh_NADP"/>
    <property type="match status" value="1"/>
</dbReference>
<comment type="similarity">
    <text evidence="1">Belongs to the saccharopine dehydrogenase family.</text>
</comment>
<dbReference type="FunFam" id="3.40.50.720:FF:000178">
    <property type="entry name" value="Saccharopine dehydrogenase-like oxidoreductase"/>
    <property type="match status" value="1"/>
</dbReference>
<reference evidence="4 5" key="1">
    <citation type="submission" date="2023-03" db="EMBL/GenBank/DDBJ databases">
        <title>Genome insight into feeding habits of ladybird beetles.</title>
        <authorList>
            <person name="Li H.-S."/>
            <person name="Huang Y.-H."/>
            <person name="Pang H."/>
        </authorList>
    </citation>
    <scope>NUCLEOTIDE SEQUENCE [LARGE SCALE GENOMIC DNA]</scope>
    <source>
        <strain evidence="4">SYSU_2023b</strain>
        <tissue evidence="4">Whole body</tissue>
    </source>
</reference>
<dbReference type="InterPro" id="IPR036291">
    <property type="entry name" value="NAD(P)-bd_dom_sf"/>
</dbReference>
<feature type="transmembrane region" description="Helical" evidence="2">
    <location>
        <begin position="294"/>
        <end position="311"/>
    </location>
</feature>
<dbReference type="GO" id="GO:0009247">
    <property type="term" value="P:glycolipid biosynthetic process"/>
    <property type="evidence" value="ECO:0007669"/>
    <property type="project" value="TreeGrafter"/>
</dbReference>
<evidence type="ECO:0000259" key="3">
    <source>
        <dbReference type="Pfam" id="PF03435"/>
    </source>
</evidence>
<dbReference type="EMBL" id="JARQZJ010000005">
    <property type="protein sequence ID" value="KAK9871268.1"/>
    <property type="molecule type" value="Genomic_DNA"/>
</dbReference>
<sequence length="444" mass="49664">MHHIRCNSQIGIESVKMMERIDIILFGVTGFTGKHTLDYLHKFASAKDLTWGVAGRNKTKIVSILAALEQKTGDTRISSVPIIIADVSDDQSIQNMVWKARLIINCCGPYRFIGETVVKACVEAGTHHIDVSGELYYMEKMELDYHKDAEEKNIYIVSACGFNSIPCDMGVLFLQKNFKGTLNSIESFLKFGSDSKSESGSAINNGSWESVVNGLAYAKDLTPIRSKLFANKLPKMKPLLHSSLIPFRNPVGDGWAVLFPGADRSVVLRTQRHLYVHNKLRPVQVQTYFIIQKFWSLILLTLFGALFYIMTQIECGRRLLLKYPRIFSAGFVDTQEPSEEMINKSWFSITLIGKGWREKFSEPDEQFKEPPNKGIMVEVKGTNPGYGATCICLVLAGIVILTETSKMPGKGGVLTPGAAFRNTSLLDQLHENGETFNLIKEFDV</sequence>
<dbReference type="InterPro" id="IPR005097">
    <property type="entry name" value="Sacchrp_dh_NADP-bd"/>
</dbReference>
<dbReference type="PANTHER" id="PTHR12286">
    <property type="entry name" value="SACCHAROPINE DEHYDROGENASE-LIKE OXIDOREDUCTASE"/>
    <property type="match status" value="1"/>
</dbReference>
<dbReference type="Gene3D" id="3.40.50.720">
    <property type="entry name" value="NAD(P)-binding Rossmann-like Domain"/>
    <property type="match status" value="1"/>
</dbReference>
<dbReference type="AlphaFoldDB" id="A0AAW1TM38"/>
<keyword evidence="2" id="KW-1133">Transmembrane helix</keyword>